<feature type="region of interest" description="Disordered" evidence="1">
    <location>
        <begin position="1"/>
        <end position="43"/>
    </location>
</feature>
<dbReference type="Proteomes" id="UP000250235">
    <property type="component" value="Unassembled WGS sequence"/>
</dbReference>
<dbReference type="AlphaFoldDB" id="A0A2Z7CH87"/>
<protein>
    <submittedName>
        <fullName evidence="2">Uncharacterized protein</fullName>
    </submittedName>
</protein>
<feature type="compositionally biased region" description="Basic residues" evidence="1">
    <location>
        <begin position="1"/>
        <end position="14"/>
    </location>
</feature>
<evidence type="ECO:0000313" key="2">
    <source>
        <dbReference type="EMBL" id="KZV46370.1"/>
    </source>
</evidence>
<sequence length="186" mass="20591">MPCGSKKRKAARKKKETEGNNESSVEEESSSRLESIDEKTIMLPAANDGLHSSEENSSIGLPTDHAISMVEEIDDELDTTNDHGEVSNSNKENFVHDADIAVIEKNSDLVPDEHVEAGQGLSFVDSRVAVVDEKFQTIPVQQNMLSSHISDQLEELKKMVIEGLCDADKTRTTLQELLTKIQQIEQ</sequence>
<name>A0A2Z7CH87_9LAMI</name>
<reference evidence="2 3" key="1">
    <citation type="journal article" date="2015" name="Proc. Natl. Acad. Sci. U.S.A.">
        <title>The resurrection genome of Boea hygrometrica: A blueprint for survival of dehydration.</title>
        <authorList>
            <person name="Xiao L."/>
            <person name="Yang G."/>
            <person name="Zhang L."/>
            <person name="Yang X."/>
            <person name="Zhao S."/>
            <person name="Ji Z."/>
            <person name="Zhou Q."/>
            <person name="Hu M."/>
            <person name="Wang Y."/>
            <person name="Chen M."/>
            <person name="Xu Y."/>
            <person name="Jin H."/>
            <person name="Xiao X."/>
            <person name="Hu G."/>
            <person name="Bao F."/>
            <person name="Hu Y."/>
            <person name="Wan P."/>
            <person name="Li L."/>
            <person name="Deng X."/>
            <person name="Kuang T."/>
            <person name="Xiang C."/>
            <person name="Zhu J.K."/>
            <person name="Oliver M.J."/>
            <person name="He Y."/>
        </authorList>
    </citation>
    <scope>NUCLEOTIDE SEQUENCE [LARGE SCALE GENOMIC DNA]</scope>
    <source>
        <strain evidence="3">cv. XS01</strain>
    </source>
</reference>
<proteinExistence type="predicted"/>
<organism evidence="2 3">
    <name type="scientific">Dorcoceras hygrometricum</name>
    <dbReference type="NCBI Taxonomy" id="472368"/>
    <lineage>
        <taxon>Eukaryota</taxon>
        <taxon>Viridiplantae</taxon>
        <taxon>Streptophyta</taxon>
        <taxon>Embryophyta</taxon>
        <taxon>Tracheophyta</taxon>
        <taxon>Spermatophyta</taxon>
        <taxon>Magnoliopsida</taxon>
        <taxon>eudicotyledons</taxon>
        <taxon>Gunneridae</taxon>
        <taxon>Pentapetalae</taxon>
        <taxon>asterids</taxon>
        <taxon>lamiids</taxon>
        <taxon>Lamiales</taxon>
        <taxon>Gesneriaceae</taxon>
        <taxon>Didymocarpoideae</taxon>
        <taxon>Trichosporeae</taxon>
        <taxon>Loxocarpinae</taxon>
        <taxon>Dorcoceras</taxon>
    </lineage>
</organism>
<feature type="compositionally biased region" description="Basic and acidic residues" evidence="1">
    <location>
        <begin position="29"/>
        <end position="40"/>
    </location>
</feature>
<evidence type="ECO:0000313" key="3">
    <source>
        <dbReference type="Proteomes" id="UP000250235"/>
    </source>
</evidence>
<accession>A0A2Z7CH87</accession>
<dbReference type="EMBL" id="KQ995675">
    <property type="protein sequence ID" value="KZV46370.1"/>
    <property type="molecule type" value="Genomic_DNA"/>
</dbReference>
<keyword evidence="3" id="KW-1185">Reference proteome</keyword>
<evidence type="ECO:0000256" key="1">
    <source>
        <dbReference type="SAM" id="MobiDB-lite"/>
    </source>
</evidence>
<gene>
    <name evidence="2" type="ORF">F511_07922</name>
</gene>